<evidence type="ECO:0000259" key="9">
    <source>
        <dbReference type="PROSITE" id="PS50893"/>
    </source>
</evidence>
<keyword evidence="12" id="KW-1185">Reference proteome</keyword>
<sequence>MALPIRNAGLPARSRIDMKLAALRSLADVVRLMVDKETKARKLIVAGVLIEALTSAFMLLGPLALKLAVDEMSRAQFDAAKAAVDIVLFAVLWSASAVSSIALLAYTGKIVHATSNTLLRRALHAQLPALASRASSDSGYVQGLLERLPYSLQVIIEGVLWKIAPVAIQLVVALALIALLVPLRYAAILFAVLAAYFVFSHLSAEQYENSAATTNHAAGELSAALGDVLANAPRVVYNGAVPREIDYVAARADARLDVNWRRSWLLTRAAAYQYGIIALGMAAMFALCVRDIAAHRITLGDFMLLQTYVLQFALPLGAYGFVLRQAGAALANVREALAIAPRAGGGDGDGGALAQPRPGGSAAHIAVRRLAFRRAGRFAIEPMSFDLPAGSYTAIVGHNGSGKSTLAKIVAGLLPPDEGGVAYDGVDLYGVAGDARHRFALYVPQDVALLNRSLRENVRYPPSTLTDDDAARLLERLAFHKDGRRIDLDGDVGEGGARLSGGQVQKVELVRLMGVDVPAIVLDETTSGLDPHSDTLGIAMLRERLGRRTTLVLITHRIANVEAADQVLFLSGGRLVAAGPHRRLVDTCDEYRTFWRRQPEPADAKA</sequence>
<dbReference type="InterPro" id="IPR003439">
    <property type="entry name" value="ABC_transporter-like_ATP-bd"/>
</dbReference>
<evidence type="ECO:0000256" key="7">
    <source>
        <dbReference type="ARBA" id="ARBA00022989"/>
    </source>
</evidence>
<dbReference type="InterPro" id="IPR027417">
    <property type="entry name" value="P-loop_NTPase"/>
</dbReference>
<evidence type="ECO:0000256" key="5">
    <source>
        <dbReference type="ARBA" id="ARBA00022741"/>
    </source>
</evidence>
<dbReference type="Proteomes" id="UP000001930">
    <property type="component" value="Chromosome I"/>
</dbReference>
<dbReference type="InterPro" id="IPR036640">
    <property type="entry name" value="ABC1_TM_sf"/>
</dbReference>
<accession>Q2SVT8</accession>
<evidence type="ECO:0000313" key="12">
    <source>
        <dbReference type="Proteomes" id="UP000001930"/>
    </source>
</evidence>
<dbReference type="InterPro" id="IPR003593">
    <property type="entry name" value="AAA+_ATPase"/>
</dbReference>
<dbReference type="InterPro" id="IPR039421">
    <property type="entry name" value="Type_1_exporter"/>
</dbReference>
<comment type="subcellular location">
    <subcellularLocation>
        <location evidence="1">Cell membrane</location>
        <topology evidence="1">Multi-pass membrane protein</topology>
    </subcellularLocation>
</comment>
<dbReference type="GO" id="GO:0016887">
    <property type="term" value="F:ATP hydrolysis activity"/>
    <property type="evidence" value="ECO:0007669"/>
    <property type="project" value="InterPro"/>
</dbReference>
<dbReference type="GO" id="GO:0005524">
    <property type="term" value="F:ATP binding"/>
    <property type="evidence" value="ECO:0007669"/>
    <property type="project" value="UniProtKB-KW"/>
</dbReference>
<dbReference type="KEGG" id="bte:BTH_I2440"/>
<dbReference type="PROSITE" id="PS50893">
    <property type="entry name" value="ABC_TRANSPORTER_2"/>
    <property type="match status" value="1"/>
</dbReference>
<dbReference type="GO" id="GO:0005886">
    <property type="term" value="C:plasma membrane"/>
    <property type="evidence" value="ECO:0007669"/>
    <property type="project" value="UniProtKB-SubCell"/>
</dbReference>
<evidence type="ECO:0000313" key="11">
    <source>
        <dbReference type="EMBL" id="ABC39515.1"/>
    </source>
</evidence>
<evidence type="ECO:0000256" key="6">
    <source>
        <dbReference type="ARBA" id="ARBA00022840"/>
    </source>
</evidence>
<evidence type="ECO:0000256" key="4">
    <source>
        <dbReference type="ARBA" id="ARBA00022692"/>
    </source>
</evidence>
<dbReference type="AlphaFoldDB" id="Q2SVT8"/>
<dbReference type="GO" id="GO:0140359">
    <property type="term" value="F:ABC-type transporter activity"/>
    <property type="evidence" value="ECO:0007669"/>
    <property type="project" value="InterPro"/>
</dbReference>
<protein>
    <submittedName>
        <fullName evidence="11">ABC transporter, ATP-binding protein, putative</fullName>
    </submittedName>
</protein>
<dbReference type="SUPFAM" id="SSF52540">
    <property type="entry name" value="P-loop containing nucleoside triphosphate hydrolases"/>
    <property type="match status" value="1"/>
</dbReference>
<dbReference type="GO" id="GO:0034040">
    <property type="term" value="F:ATPase-coupled lipid transmembrane transporter activity"/>
    <property type="evidence" value="ECO:0007669"/>
    <property type="project" value="TreeGrafter"/>
</dbReference>
<dbReference type="Gene3D" id="1.20.1560.10">
    <property type="entry name" value="ABC transporter type 1, transmembrane domain"/>
    <property type="match status" value="1"/>
</dbReference>
<gene>
    <name evidence="11" type="ordered locus">BTH_I2440</name>
</gene>
<organism evidence="11 12">
    <name type="scientific">Burkholderia thailandensis (strain ATCC 700388 / DSM 13276 / CCUG 48851 / CIP 106301 / E264)</name>
    <dbReference type="NCBI Taxonomy" id="271848"/>
    <lineage>
        <taxon>Bacteria</taxon>
        <taxon>Pseudomonadati</taxon>
        <taxon>Pseudomonadota</taxon>
        <taxon>Betaproteobacteria</taxon>
        <taxon>Burkholderiales</taxon>
        <taxon>Burkholderiaceae</taxon>
        <taxon>Burkholderia</taxon>
        <taxon>pseudomallei group</taxon>
    </lineage>
</organism>
<evidence type="ECO:0000256" key="8">
    <source>
        <dbReference type="ARBA" id="ARBA00023136"/>
    </source>
</evidence>
<dbReference type="Gene3D" id="3.40.50.300">
    <property type="entry name" value="P-loop containing nucleotide triphosphate hydrolases"/>
    <property type="match status" value="1"/>
</dbReference>
<dbReference type="PROSITE" id="PS50929">
    <property type="entry name" value="ABC_TM1F"/>
    <property type="match status" value="1"/>
</dbReference>
<name>Q2SVT8_BURTA</name>
<proteinExistence type="predicted"/>
<dbReference type="SUPFAM" id="SSF90123">
    <property type="entry name" value="ABC transporter transmembrane region"/>
    <property type="match status" value="1"/>
</dbReference>
<reference evidence="11 12" key="1">
    <citation type="journal article" date="2005" name="BMC Genomics">
        <title>Bacterial genome adaptation to niches: divergence of the potential virulence genes in three Burkholderia species of different survival strategies.</title>
        <authorList>
            <person name="Kim H.S."/>
            <person name="Schell M.A."/>
            <person name="Yu Y."/>
            <person name="Ulrich R.L."/>
            <person name="Sarria S.H."/>
            <person name="Nierman W.C."/>
            <person name="DeShazer D."/>
        </authorList>
    </citation>
    <scope>NUCLEOTIDE SEQUENCE [LARGE SCALE GENOMIC DNA]</scope>
    <source>
        <strain evidence="12">ATCC 700388 / DSM 13276 / CCUG 48851 / CIP 106301 / E264</strain>
    </source>
</reference>
<evidence type="ECO:0000256" key="2">
    <source>
        <dbReference type="ARBA" id="ARBA00022475"/>
    </source>
</evidence>
<keyword evidence="8" id="KW-0472">Membrane</keyword>
<dbReference type="HOGENOM" id="CLU_000604_84_1_4"/>
<feature type="domain" description="ABC transporter" evidence="9">
    <location>
        <begin position="365"/>
        <end position="597"/>
    </location>
</feature>
<keyword evidence="3" id="KW-0997">Cell inner membrane</keyword>
<evidence type="ECO:0000259" key="10">
    <source>
        <dbReference type="PROSITE" id="PS50929"/>
    </source>
</evidence>
<keyword evidence="4" id="KW-0812">Transmembrane</keyword>
<evidence type="ECO:0000256" key="3">
    <source>
        <dbReference type="ARBA" id="ARBA00022519"/>
    </source>
</evidence>
<feature type="domain" description="ABC transmembrane type-1" evidence="10">
    <location>
        <begin position="45"/>
        <end position="328"/>
    </location>
</feature>
<dbReference type="EMBL" id="CP000086">
    <property type="protein sequence ID" value="ABC39515.1"/>
    <property type="molecule type" value="Genomic_DNA"/>
</dbReference>
<keyword evidence="2" id="KW-1003">Cell membrane</keyword>
<keyword evidence="7" id="KW-1133">Transmembrane helix</keyword>
<keyword evidence="6 11" id="KW-0067">ATP-binding</keyword>
<dbReference type="Pfam" id="PF00005">
    <property type="entry name" value="ABC_tran"/>
    <property type="match status" value="1"/>
</dbReference>
<dbReference type="InterPro" id="IPR011527">
    <property type="entry name" value="ABC1_TM_dom"/>
</dbReference>
<dbReference type="PANTHER" id="PTHR24221">
    <property type="entry name" value="ATP-BINDING CASSETTE SUB-FAMILY B"/>
    <property type="match status" value="1"/>
</dbReference>
<dbReference type="SMART" id="SM00382">
    <property type="entry name" value="AAA"/>
    <property type="match status" value="1"/>
</dbReference>
<dbReference type="PANTHER" id="PTHR24221:SF654">
    <property type="entry name" value="ATP-BINDING CASSETTE SUB-FAMILY B MEMBER 6"/>
    <property type="match status" value="1"/>
</dbReference>
<keyword evidence="5" id="KW-0547">Nucleotide-binding</keyword>
<evidence type="ECO:0000256" key="1">
    <source>
        <dbReference type="ARBA" id="ARBA00004651"/>
    </source>
</evidence>